<keyword evidence="4" id="KW-1185">Reference proteome</keyword>
<feature type="transmembrane region" description="Helical" evidence="2">
    <location>
        <begin position="21"/>
        <end position="45"/>
    </location>
</feature>
<keyword evidence="2" id="KW-1133">Transmembrane helix</keyword>
<comment type="caution">
    <text evidence="3">The sequence shown here is derived from an EMBL/GenBank/DDBJ whole genome shotgun (WGS) entry which is preliminary data.</text>
</comment>
<evidence type="ECO:0000256" key="1">
    <source>
        <dbReference type="SAM" id="MobiDB-lite"/>
    </source>
</evidence>
<evidence type="ECO:0000313" key="3">
    <source>
        <dbReference type="EMBL" id="RZU36866.1"/>
    </source>
</evidence>
<sequence length="289" mass="31352">MNMPTRSFSRSRRSRSRRLKPQLILAGICALIITAGAGFFLLSLWGSVPNVAGVWKGLSDGRTYVIEREGDSYLLEAGGHRLPVQGIGADRREGLLQMSVRTDSGLLANWTFQGMDAIQGAPAIHLDQDGLLSETLILQHPLRPDDRRRLQQEAPLAHAGWSPSFDCAKAASQTQRILCTDPALAAADNVIAGLMKHADAAEKADEETWENEVRDTCPDLGCMHAAYRDRLRALNMANDAKEVAKIEKEYDMTKPMPEPAEAAPAATPAASAPPAMDELSAGQDDPDDN</sequence>
<organism evidence="3 4">
    <name type="scientific">Fluviicoccus keumensis</name>
    <dbReference type="NCBI Taxonomy" id="1435465"/>
    <lineage>
        <taxon>Bacteria</taxon>
        <taxon>Pseudomonadati</taxon>
        <taxon>Pseudomonadota</taxon>
        <taxon>Gammaproteobacteria</taxon>
        <taxon>Moraxellales</taxon>
        <taxon>Moraxellaceae</taxon>
        <taxon>Fluviicoccus</taxon>
    </lineage>
</organism>
<name>A0A4V2G3G3_9GAMM</name>
<feature type="region of interest" description="Disordered" evidence="1">
    <location>
        <begin position="248"/>
        <end position="289"/>
    </location>
</feature>
<dbReference type="AlphaFoldDB" id="A0A4V2G3G3"/>
<accession>A0A4V2G3G3</accession>
<evidence type="ECO:0000256" key="2">
    <source>
        <dbReference type="SAM" id="Phobius"/>
    </source>
</evidence>
<dbReference type="EMBL" id="SHKX01000016">
    <property type="protein sequence ID" value="RZU36866.1"/>
    <property type="molecule type" value="Genomic_DNA"/>
</dbReference>
<dbReference type="RefSeq" id="WP_130415423.1">
    <property type="nucleotide sequence ID" value="NZ_SHKX01000016.1"/>
</dbReference>
<dbReference type="OrthoDB" id="5957809at2"/>
<evidence type="ECO:0000313" key="4">
    <source>
        <dbReference type="Proteomes" id="UP000292423"/>
    </source>
</evidence>
<dbReference type="Proteomes" id="UP000292423">
    <property type="component" value="Unassembled WGS sequence"/>
</dbReference>
<gene>
    <name evidence="3" type="ORF">EV700_3079</name>
</gene>
<proteinExistence type="predicted"/>
<reference evidence="3 4" key="1">
    <citation type="submission" date="2019-02" db="EMBL/GenBank/DDBJ databases">
        <title>Genomic Encyclopedia of Type Strains, Phase IV (KMG-IV): sequencing the most valuable type-strain genomes for metagenomic binning, comparative biology and taxonomic classification.</title>
        <authorList>
            <person name="Goeker M."/>
        </authorList>
    </citation>
    <scope>NUCLEOTIDE SEQUENCE [LARGE SCALE GENOMIC DNA]</scope>
    <source>
        <strain evidence="3 4">DSM 105135</strain>
    </source>
</reference>
<feature type="compositionally biased region" description="Low complexity" evidence="1">
    <location>
        <begin position="259"/>
        <end position="276"/>
    </location>
</feature>
<keyword evidence="2" id="KW-0812">Transmembrane</keyword>
<protein>
    <submittedName>
        <fullName evidence="3">Uncharacterized protein</fullName>
    </submittedName>
</protein>
<keyword evidence="2" id="KW-0472">Membrane</keyword>